<evidence type="ECO:0000259" key="1">
    <source>
        <dbReference type="PROSITE" id="PS51704"/>
    </source>
</evidence>
<name>A0A3L8GFD4_STRIN</name>
<protein>
    <submittedName>
        <fullName evidence="3">Glycerophosphodiester phosphodiesterase</fullName>
    </submittedName>
</protein>
<gene>
    <name evidence="3" type="ORF">DIY07_06430</name>
    <name evidence="2" type="ORF">DQ08_06165</name>
</gene>
<dbReference type="KEGG" id="siq:DQ08_06165"/>
<feature type="domain" description="GP-PDE" evidence="1">
    <location>
        <begin position="2"/>
        <end position="239"/>
    </location>
</feature>
<evidence type="ECO:0000313" key="2">
    <source>
        <dbReference type="EMBL" id="AHY16042.1"/>
    </source>
</evidence>
<dbReference type="KEGG" id="siz:SI82_06315"/>
<dbReference type="EMBL" id="CP007586">
    <property type="protein sequence ID" value="AHY16042.1"/>
    <property type="molecule type" value="Genomic_DNA"/>
</dbReference>
<dbReference type="CDD" id="cd08563">
    <property type="entry name" value="GDPD_TtGDE_like"/>
    <property type="match status" value="1"/>
</dbReference>
<accession>A0A3L8GFD4</accession>
<dbReference type="PANTHER" id="PTHR46211">
    <property type="entry name" value="GLYCEROPHOSPHORYL DIESTER PHOSPHODIESTERASE"/>
    <property type="match status" value="1"/>
</dbReference>
<dbReference type="GeneID" id="35765140"/>
<reference evidence="3 5" key="2">
    <citation type="submission" date="2018-06" db="EMBL/GenBank/DDBJ databases">
        <title>Mutators as drivers of adaptation in pathogenic bacteria and a risk factor for host jumps and vaccine escape.</title>
        <authorList>
            <person name="Barnes A.C."/>
            <person name="Silayeva O."/>
        </authorList>
    </citation>
    <scope>NUCLEOTIDE SEQUENCE [LARGE SCALE GENOMIC DNA]</scope>
    <source>
        <strain evidence="3 5">QMA0445</strain>
    </source>
</reference>
<organism evidence="3 5">
    <name type="scientific">Streptococcus iniae</name>
    <name type="common">Streptococcus shiloi</name>
    <dbReference type="NCBI Taxonomy" id="1346"/>
    <lineage>
        <taxon>Bacteria</taxon>
        <taxon>Bacillati</taxon>
        <taxon>Bacillota</taxon>
        <taxon>Bacilli</taxon>
        <taxon>Lactobacillales</taxon>
        <taxon>Streptococcaceae</taxon>
        <taxon>Streptococcus</taxon>
    </lineage>
</organism>
<dbReference type="Proteomes" id="UP000269148">
    <property type="component" value="Unassembled WGS sequence"/>
</dbReference>
<dbReference type="SMR" id="A0A3L8GFD4"/>
<evidence type="ECO:0000313" key="3">
    <source>
        <dbReference type="EMBL" id="RLU56496.1"/>
    </source>
</evidence>
<sequence>MTVIFAHRGSKVNRPENTLASFLEAVTVGADGIELDVHRTKDNHLVVIHDERVDRTSNGIGLVRKLTLNEIKALDVGSWFSPQFFREKIPTLEEVLDLLVQLNYKGVLNIEIKTDHYPYPKIESEIAALMQSRKWPFTYIYSSFNWLSLMLMHRYNKEIELAYLMKTSPFLFFLGQKTPFVTAIHPHKSRFLSKADQIDNKQKIIRPWTLNDEEQMLMAFKAGLAGFMTDKPEVAVRLKAAQEEV</sequence>
<proteinExistence type="predicted"/>
<dbReference type="AlphaFoldDB" id="A0A3L8GFD4"/>
<dbReference type="OrthoDB" id="384721at2"/>
<keyword evidence="4" id="KW-1185">Reference proteome</keyword>
<dbReference type="KEGG" id="sio:DW64_06160"/>
<dbReference type="STRING" id="1346.BMF34_06225"/>
<dbReference type="Proteomes" id="UP000025245">
    <property type="component" value="Chromosome"/>
</dbReference>
<evidence type="ECO:0000313" key="4">
    <source>
        <dbReference type="Proteomes" id="UP000025245"/>
    </source>
</evidence>
<evidence type="ECO:0000313" key="5">
    <source>
        <dbReference type="Proteomes" id="UP000269148"/>
    </source>
</evidence>
<dbReference type="Gene3D" id="3.20.20.190">
    <property type="entry name" value="Phosphatidylinositol (PI) phosphodiesterase"/>
    <property type="match status" value="1"/>
</dbReference>
<dbReference type="SUPFAM" id="SSF51695">
    <property type="entry name" value="PLC-like phosphodiesterases"/>
    <property type="match status" value="1"/>
</dbReference>
<dbReference type="PANTHER" id="PTHR46211:SF1">
    <property type="entry name" value="GLYCEROPHOSPHODIESTER PHOSPHODIESTERASE, CYTOPLASMIC"/>
    <property type="match status" value="1"/>
</dbReference>
<dbReference type="GO" id="GO:0008081">
    <property type="term" value="F:phosphoric diester hydrolase activity"/>
    <property type="evidence" value="ECO:0007669"/>
    <property type="project" value="InterPro"/>
</dbReference>
<dbReference type="GO" id="GO:0006629">
    <property type="term" value="P:lipid metabolic process"/>
    <property type="evidence" value="ECO:0007669"/>
    <property type="project" value="InterPro"/>
</dbReference>
<dbReference type="InterPro" id="IPR030395">
    <property type="entry name" value="GP_PDE_dom"/>
</dbReference>
<dbReference type="InterPro" id="IPR017946">
    <property type="entry name" value="PLC-like_Pdiesterase_TIM-brl"/>
</dbReference>
<reference evidence="2 4" key="1">
    <citation type="journal article" date="2014" name="Genome Announc.">
        <title>Complete Genome Sequence of a Virulent Strain, Streptococcus iniae ISET0901, Isolated from Diseased Tilapia.</title>
        <authorList>
            <person name="Pridgeon J.W."/>
            <person name="Zhang D."/>
            <person name="Zhang L."/>
        </authorList>
    </citation>
    <scope>NUCLEOTIDE SEQUENCE [LARGE SCALE GENOMIC DNA]</scope>
    <source>
        <strain evidence="2 4">ISET0901</strain>
    </source>
</reference>
<dbReference type="EMBL" id="QLQD01000057">
    <property type="protein sequence ID" value="RLU56496.1"/>
    <property type="molecule type" value="Genomic_DNA"/>
</dbReference>
<dbReference type="PROSITE" id="PS51704">
    <property type="entry name" value="GP_PDE"/>
    <property type="match status" value="1"/>
</dbReference>
<dbReference type="RefSeq" id="WP_003101170.1">
    <property type="nucleotide sequence ID" value="NZ_CP010783.1"/>
</dbReference>
<dbReference type="Pfam" id="PF03009">
    <property type="entry name" value="GDPD"/>
    <property type="match status" value="1"/>
</dbReference>